<evidence type="ECO:0000313" key="5">
    <source>
        <dbReference type="Proteomes" id="UP000035721"/>
    </source>
</evidence>
<keyword evidence="2" id="KW-1133">Transmembrane helix</keyword>
<feature type="domain" description="EamA" evidence="3">
    <location>
        <begin position="21"/>
        <end position="90"/>
    </location>
</feature>
<keyword evidence="2" id="KW-0472">Membrane</keyword>
<dbReference type="Proteomes" id="UP000035721">
    <property type="component" value="Unassembled WGS sequence"/>
</dbReference>
<dbReference type="PANTHER" id="PTHR22911">
    <property type="entry name" value="ACYL-MALONYL CONDENSING ENZYME-RELATED"/>
    <property type="match status" value="1"/>
</dbReference>
<evidence type="ECO:0000259" key="3">
    <source>
        <dbReference type="Pfam" id="PF00892"/>
    </source>
</evidence>
<dbReference type="AlphaFoldDB" id="A0A077M1N0"/>
<feature type="transmembrane region" description="Helical" evidence="2">
    <location>
        <begin position="21"/>
        <end position="40"/>
    </location>
</feature>
<reference evidence="4 5" key="1">
    <citation type="journal article" date="2013" name="ISME J.">
        <title>A metabolic model for members of the genus Tetrasphaera involved in enhanced biological phosphorus removal.</title>
        <authorList>
            <person name="Kristiansen R."/>
            <person name="Nguyen H.T.T."/>
            <person name="Saunders A.M."/>
            <person name="Nielsen J.L."/>
            <person name="Wimmer R."/>
            <person name="Le V.Q."/>
            <person name="McIlroy S.J."/>
            <person name="Petrovski S."/>
            <person name="Seviour R.J."/>
            <person name="Calteau A."/>
            <person name="Nielsen K.L."/>
            <person name="Nielsen P.H."/>
        </authorList>
    </citation>
    <scope>NUCLEOTIDE SEQUENCE [LARGE SCALE GENOMIC DNA]</scope>
    <source>
        <strain evidence="4 5">T1-X7</strain>
    </source>
</reference>
<sequence>MRPPTLPGSGRRLLAGIRVGWGGLLLATLSTTATALYIPALQSTSVANVVVVYATAPFLTTGLAWLVLRERPARRTLAAATGAVVGVAMTAAGGIGGGSAQAARGLALAAGMTLALAGVAVCGRRFRTISQVPATAVSALQLAVLGLLLAPDRWLDTRSLAILAVFGTVQALSLACYVEGARLLPASRAAVLSTADVPLAPLWVWAAFGEVPAGASVAGGLVVLAAVLWDAR</sequence>
<dbReference type="InterPro" id="IPR000620">
    <property type="entry name" value="EamA_dom"/>
</dbReference>
<evidence type="ECO:0000256" key="2">
    <source>
        <dbReference type="SAM" id="Phobius"/>
    </source>
</evidence>
<dbReference type="SUPFAM" id="SSF103481">
    <property type="entry name" value="Multidrug resistance efflux transporter EmrE"/>
    <property type="match status" value="2"/>
</dbReference>
<accession>A0A077M1N0</accession>
<dbReference type="Pfam" id="PF00892">
    <property type="entry name" value="EamA"/>
    <property type="match status" value="1"/>
</dbReference>
<dbReference type="STRING" id="1194083.BN12_3900001"/>
<dbReference type="PANTHER" id="PTHR22911:SF135">
    <property type="entry name" value="BLR4310 PROTEIN"/>
    <property type="match status" value="1"/>
</dbReference>
<evidence type="ECO:0000256" key="1">
    <source>
        <dbReference type="ARBA" id="ARBA00007362"/>
    </source>
</evidence>
<comment type="similarity">
    <text evidence="1">Belongs to the EamA transporter family.</text>
</comment>
<keyword evidence="5" id="KW-1185">Reference proteome</keyword>
<dbReference type="InterPro" id="IPR037185">
    <property type="entry name" value="EmrE-like"/>
</dbReference>
<organism evidence="4 5">
    <name type="scientific">Nostocoides japonicum T1-X7</name>
    <dbReference type="NCBI Taxonomy" id="1194083"/>
    <lineage>
        <taxon>Bacteria</taxon>
        <taxon>Bacillati</taxon>
        <taxon>Actinomycetota</taxon>
        <taxon>Actinomycetes</taxon>
        <taxon>Micrococcales</taxon>
        <taxon>Intrasporangiaceae</taxon>
        <taxon>Nostocoides</taxon>
    </lineage>
</organism>
<gene>
    <name evidence="4" type="ORF">BN12_3900001</name>
</gene>
<name>A0A077M1N0_9MICO</name>
<comment type="caution">
    <text evidence="4">The sequence shown here is derived from an EMBL/GenBank/DDBJ whole genome shotgun (WGS) entry which is preliminary data.</text>
</comment>
<dbReference type="GO" id="GO:0016020">
    <property type="term" value="C:membrane"/>
    <property type="evidence" value="ECO:0007669"/>
    <property type="project" value="InterPro"/>
</dbReference>
<feature type="transmembrane region" description="Helical" evidence="2">
    <location>
        <begin position="102"/>
        <end position="122"/>
    </location>
</feature>
<evidence type="ECO:0000313" key="4">
    <source>
        <dbReference type="EMBL" id="CCH78992.1"/>
    </source>
</evidence>
<feature type="transmembrane region" description="Helical" evidence="2">
    <location>
        <begin position="214"/>
        <end position="231"/>
    </location>
</feature>
<keyword evidence="2" id="KW-0812">Transmembrane</keyword>
<feature type="transmembrane region" description="Helical" evidence="2">
    <location>
        <begin position="77"/>
        <end position="96"/>
    </location>
</feature>
<dbReference type="EMBL" id="CAJB01000324">
    <property type="protein sequence ID" value="CCH78992.1"/>
    <property type="molecule type" value="Genomic_DNA"/>
</dbReference>
<feature type="transmembrane region" description="Helical" evidence="2">
    <location>
        <begin position="134"/>
        <end position="151"/>
    </location>
</feature>
<protein>
    <recommendedName>
        <fullName evidence="3">EamA domain-containing protein</fullName>
    </recommendedName>
</protein>
<proteinExistence type="inferred from homology"/>
<feature type="transmembrane region" description="Helical" evidence="2">
    <location>
        <begin position="46"/>
        <end position="68"/>
    </location>
</feature>